<evidence type="ECO:0000256" key="3">
    <source>
        <dbReference type="ARBA" id="ARBA00023136"/>
    </source>
</evidence>
<dbReference type="SUPFAM" id="SSF53448">
    <property type="entry name" value="Nucleotide-diphospho-sugar transferases"/>
    <property type="match status" value="1"/>
</dbReference>
<comment type="subcellular location">
    <subcellularLocation>
        <location evidence="1">Membrane</location>
    </subcellularLocation>
</comment>
<dbReference type="InterPro" id="IPR051706">
    <property type="entry name" value="Glycosyltransferase_domain"/>
</dbReference>
<proteinExistence type="predicted"/>
<dbReference type="PANTHER" id="PTHR32385:SF15">
    <property type="entry name" value="INOSITOL PHOSPHOCERAMIDE MANNOSYLTRANSFERASE 1"/>
    <property type="match status" value="1"/>
</dbReference>
<feature type="domain" description="Bacterial surface antigen (D15)" evidence="5">
    <location>
        <begin position="134"/>
        <end position="362"/>
    </location>
</feature>
<sequence length="810" mass="95398">MVDRNKDKFLIKKEKQLLFPKKEKDLKIPVQVYGVTVKGRKNTNKSLLEGHLLRFETISTLQELLESTDNLMKHLKDLDIFTSANIEFDIKKKNWFFNDRECDIKVSLEEKNPNLRLKSFLDPFSFGGSLSKCNYNGNGGRIDLFGNIGNPISSTYLSFSKPYLDTKSLTLKGKHLGFYKKTISNGLSQKIKTKGLKIEYSYPYIQHYYYSSYLPTSKKGTHSLTYCYEKRTTEPMNDTKFKPNMTQSDSKNLYEEGNEEETAKEQEIEEEDVYAKKSSIMYRYRIDTRDHPTIPSKGLLFDLSNELSGIFHNNKFLKSKLKFDFNLPIFLGLSYSLKADAGISSAFSTKENQSLSIYDKFYPTQEKELNTLTDYFLIKNAINNNNQENENRQNQIKLKASDFYASVCNAITLSFGLKKFSKLKMGCRLFARSNLFGNRKENFINLKDNLINSFNNRKSEFGIGLSSSWGFKRLDFNYTLPIEKIDNNSFKNEIKIPVIEPKQVKENLYFNFTKQECQKHYKDQLSRLRRIEGFDNFGRDKQKLCDRWTGTTTDSTSHIPKMVFQIIKNKNDIGQRKKWIDTCKKLNPNYEFFLFDDNDLEMLLRLFGTNDEIENYLNLNSGVTKSDFMRIFVMYYFGGIYIDTDIECYASFDKWISPKDNVVFGTEWYYHFKDFVKICQQTQIWVPTHQNVGGYTNWFFASRPHEKIFKLFLSEFVNNLKEYKTKNIKYNVDPLFFGPHLIKRVLKDYLQENREQLENWVFLDLDNSGESKGRQCPGTLRVMRHRYEGRKKDGWRSIDQRKKKFLKNYD</sequence>
<dbReference type="PANTHER" id="PTHR32385">
    <property type="entry name" value="MANNOSYL PHOSPHORYLINOSITOL CERAMIDE SYNTHASE"/>
    <property type="match status" value="1"/>
</dbReference>
<organism evidence="6 7">
    <name type="scientific">Anaeramoeba flamelloides</name>
    <dbReference type="NCBI Taxonomy" id="1746091"/>
    <lineage>
        <taxon>Eukaryota</taxon>
        <taxon>Metamonada</taxon>
        <taxon>Anaeramoebidae</taxon>
        <taxon>Anaeramoeba</taxon>
    </lineage>
</organism>
<dbReference type="Pfam" id="PF04488">
    <property type="entry name" value="Gly_transf_sug"/>
    <property type="match status" value="1"/>
</dbReference>
<dbReference type="InterPro" id="IPR000184">
    <property type="entry name" value="Bac_surfAg_D15"/>
</dbReference>
<evidence type="ECO:0000256" key="2">
    <source>
        <dbReference type="ARBA" id="ARBA00022679"/>
    </source>
</evidence>
<dbReference type="Gene3D" id="2.40.160.50">
    <property type="entry name" value="membrane protein fhac: a member of the omp85/tpsb transporter family"/>
    <property type="match status" value="1"/>
</dbReference>
<evidence type="ECO:0000256" key="4">
    <source>
        <dbReference type="SAM" id="MobiDB-lite"/>
    </source>
</evidence>
<keyword evidence="2" id="KW-0808">Transferase</keyword>
<dbReference type="InterPro" id="IPR007577">
    <property type="entry name" value="GlycoTrfase_DXD_sugar-bd_CS"/>
</dbReference>
<dbReference type="AlphaFoldDB" id="A0AAV7ZP78"/>
<comment type="caution">
    <text evidence="6">The sequence shown here is derived from an EMBL/GenBank/DDBJ whole genome shotgun (WGS) entry which is preliminary data.</text>
</comment>
<gene>
    <name evidence="6" type="ORF">M0812_09648</name>
</gene>
<dbReference type="InterPro" id="IPR029044">
    <property type="entry name" value="Nucleotide-diphossugar_trans"/>
</dbReference>
<dbReference type="Proteomes" id="UP001146793">
    <property type="component" value="Unassembled WGS sequence"/>
</dbReference>
<keyword evidence="3" id="KW-0472">Membrane</keyword>
<dbReference type="GO" id="GO:0000030">
    <property type="term" value="F:mannosyltransferase activity"/>
    <property type="evidence" value="ECO:0007669"/>
    <property type="project" value="TreeGrafter"/>
</dbReference>
<reference evidence="6" key="1">
    <citation type="submission" date="2022-08" db="EMBL/GenBank/DDBJ databases">
        <title>Novel sulphate-reducing endosymbionts in the free-living metamonad Anaeramoeba.</title>
        <authorList>
            <person name="Jerlstrom-Hultqvist J."/>
            <person name="Cepicka I."/>
            <person name="Gallot-Lavallee L."/>
            <person name="Salas-Leiva D."/>
            <person name="Curtis B.A."/>
            <person name="Zahonova K."/>
            <person name="Pipaliya S."/>
            <person name="Dacks J."/>
            <person name="Roger A.J."/>
        </authorList>
    </citation>
    <scope>NUCLEOTIDE SEQUENCE</scope>
    <source>
        <strain evidence="6">Busselton2</strain>
    </source>
</reference>
<dbReference type="GO" id="GO:0019867">
    <property type="term" value="C:outer membrane"/>
    <property type="evidence" value="ECO:0007669"/>
    <property type="project" value="InterPro"/>
</dbReference>
<name>A0AAV7ZP78_9EUKA</name>
<evidence type="ECO:0000313" key="6">
    <source>
        <dbReference type="EMBL" id="KAJ3443804.1"/>
    </source>
</evidence>
<protein>
    <submittedName>
        <fullName evidence="6">Mannosyl phosphorylinositol ceramide synthase</fullName>
    </submittedName>
</protein>
<evidence type="ECO:0000313" key="7">
    <source>
        <dbReference type="Proteomes" id="UP001146793"/>
    </source>
</evidence>
<dbReference type="EMBL" id="JANTQA010000023">
    <property type="protein sequence ID" value="KAJ3443804.1"/>
    <property type="molecule type" value="Genomic_DNA"/>
</dbReference>
<dbReference type="Gene3D" id="3.90.550.20">
    <property type="match status" value="1"/>
</dbReference>
<accession>A0AAV7ZP78</accession>
<dbReference type="GO" id="GO:0051999">
    <property type="term" value="P:mannosyl-inositol phosphorylceramide biosynthetic process"/>
    <property type="evidence" value="ECO:0007669"/>
    <property type="project" value="TreeGrafter"/>
</dbReference>
<evidence type="ECO:0000259" key="5">
    <source>
        <dbReference type="Pfam" id="PF01103"/>
    </source>
</evidence>
<feature type="region of interest" description="Disordered" evidence="4">
    <location>
        <begin position="245"/>
        <end position="269"/>
    </location>
</feature>
<dbReference type="Pfam" id="PF01103">
    <property type="entry name" value="Omp85"/>
    <property type="match status" value="1"/>
</dbReference>
<evidence type="ECO:0000256" key="1">
    <source>
        <dbReference type="ARBA" id="ARBA00004370"/>
    </source>
</evidence>